<proteinExistence type="predicted"/>
<dbReference type="EMBL" id="KT997803">
    <property type="protein sequence ID" value="ANO58243.1"/>
    <property type="molecule type" value="Genomic_DNA"/>
</dbReference>
<name>A0A1B0Z230_9BACT</name>
<reference evidence="2" key="1">
    <citation type="submission" date="2015-11" db="EMBL/GenBank/DDBJ databases">
        <title>Genomes of Abundant and Widespread Viruses from the Deep Ocean.</title>
        <authorList>
            <person name="Mizuno C.M."/>
            <person name="Ghai R."/>
            <person name="Saghai A."/>
            <person name="Lopez-Garcia P."/>
            <person name="Rodriguez-Valera F."/>
        </authorList>
    </citation>
    <scope>NUCLEOTIDE SEQUENCE</scope>
</reference>
<accession>A0A1B0Z230</accession>
<sequence length="48" mass="5102">MVVKSNAPVDGDDEGDGGDAATVKRTIHKPGPTVTAATRRQHRSLMTR</sequence>
<protein>
    <submittedName>
        <fullName evidence="2">Uncharacterized protein</fullName>
    </submittedName>
</protein>
<dbReference type="AlphaFoldDB" id="A0A1B0Z230"/>
<evidence type="ECO:0000313" key="2">
    <source>
        <dbReference type="EMBL" id="ANO58243.1"/>
    </source>
</evidence>
<feature type="region of interest" description="Disordered" evidence="1">
    <location>
        <begin position="1"/>
        <end position="26"/>
    </location>
</feature>
<organism evidence="2">
    <name type="scientific">uncultured Planctomycetota bacterium</name>
    <dbReference type="NCBI Taxonomy" id="120965"/>
    <lineage>
        <taxon>Bacteria</taxon>
        <taxon>Pseudomonadati</taxon>
        <taxon>Planctomycetota</taxon>
        <taxon>environmental samples</taxon>
    </lineage>
</organism>
<evidence type="ECO:0000256" key="1">
    <source>
        <dbReference type="SAM" id="MobiDB-lite"/>
    </source>
</evidence>